<name>A0A8E0VLA3_9TREM</name>
<accession>A0A8E0VLA3</accession>
<evidence type="ECO:0000313" key="1">
    <source>
        <dbReference type="EMBL" id="KAA0192131.1"/>
    </source>
</evidence>
<evidence type="ECO:0000313" key="2">
    <source>
        <dbReference type="Proteomes" id="UP000728185"/>
    </source>
</evidence>
<dbReference type="Proteomes" id="UP000728185">
    <property type="component" value="Unassembled WGS sequence"/>
</dbReference>
<comment type="caution">
    <text evidence="1">The sequence shown here is derived from an EMBL/GenBank/DDBJ whole genome shotgun (WGS) entry which is preliminary data.</text>
</comment>
<keyword evidence="2" id="KW-1185">Reference proteome</keyword>
<gene>
    <name evidence="1" type="ORF">FBUS_08941</name>
</gene>
<protein>
    <recommendedName>
        <fullName evidence="3">Rad21/Rec8-like protein N-terminal domain-containing protein</fullName>
    </recommendedName>
</protein>
<proteinExistence type="predicted"/>
<dbReference type="OrthoDB" id="10071381at2759"/>
<sequence>MFYSLDLLSAHRGKFGIICTEITSCILGKVRVRFSLYLASQLTFGLCIIYREKTKIVLRNPKPRSKKRKRDEIVIPDPPEIPMADLFGGTADFGDMQIPDLFSFPTINPDVVSEFLDTQNSLYQARVEDITMLEDNLNMLPPETVANVPMVNRVLPEPYTVPLEELNQSLSGHRDPVRRIRRAVRSKLIVDDVLRLTVDQLRYNMNHGEETMVLSSSRLAEPTSRLRTRYLLSNNVPRLLAVPANLETALSAHLSEFFSTFISFFLHFSQLWCRFRRMGEESAHQDEPELDVAREADPNISRPHGSTMRIAEETMETSIEQPRACQAASSLLRSVSLLGSTSDVVMDLTVNQAANMTDSVSSALPAESSSHPLSRMPDDYIVSADTVSAAPNPIETMPLQVEKTTLQPLLDEKEENRIIIQG</sequence>
<dbReference type="EMBL" id="LUCM01005882">
    <property type="protein sequence ID" value="KAA0192131.1"/>
    <property type="molecule type" value="Genomic_DNA"/>
</dbReference>
<evidence type="ECO:0008006" key="3">
    <source>
        <dbReference type="Google" id="ProtNLM"/>
    </source>
</evidence>
<reference evidence="1" key="1">
    <citation type="submission" date="2019-05" db="EMBL/GenBank/DDBJ databases">
        <title>Annotation for the trematode Fasciolopsis buski.</title>
        <authorList>
            <person name="Choi Y.-J."/>
        </authorList>
    </citation>
    <scope>NUCLEOTIDE SEQUENCE</scope>
    <source>
        <strain evidence="1">HT</strain>
        <tissue evidence="1">Whole worm</tissue>
    </source>
</reference>
<dbReference type="AlphaFoldDB" id="A0A8E0VLA3"/>
<organism evidence="1 2">
    <name type="scientific">Fasciolopsis buskii</name>
    <dbReference type="NCBI Taxonomy" id="27845"/>
    <lineage>
        <taxon>Eukaryota</taxon>
        <taxon>Metazoa</taxon>
        <taxon>Spiralia</taxon>
        <taxon>Lophotrochozoa</taxon>
        <taxon>Platyhelminthes</taxon>
        <taxon>Trematoda</taxon>
        <taxon>Digenea</taxon>
        <taxon>Plagiorchiida</taxon>
        <taxon>Echinostomata</taxon>
        <taxon>Echinostomatoidea</taxon>
        <taxon>Fasciolidae</taxon>
        <taxon>Fasciolopsis</taxon>
    </lineage>
</organism>